<protein>
    <submittedName>
        <fullName evidence="5">Gfo/Idh/MocA family oxidoreductase</fullName>
    </submittedName>
</protein>
<reference evidence="5 6" key="1">
    <citation type="submission" date="2017-10" db="EMBL/GenBank/DDBJ databases">
        <title>Effective Description of Clostridium neonatale sp. nov. linked to necrotizing enterocolitis in neonates and a clarification of species assignable to the genus Clostridium (Prazmowski 1880) emend. Lawson and Rainey 2016.</title>
        <authorList>
            <person name="Bernard K."/>
            <person name="Burdz T."/>
            <person name="Wiebe D."/>
            <person name="Balcewich B."/>
            <person name="Alfa M."/>
            <person name="Bernier A.-M."/>
        </authorList>
    </citation>
    <scope>NUCLEOTIDE SEQUENCE [LARGE SCALE GENOMIC DNA]</scope>
    <source>
        <strain evidence="5 6">LCDC99A005</strain>
    </source>
</reference>
<dbReference type="PANTHER" id="PTHR22604">
    <property type="entry name" value="OXIDOREDUCTASES"/>
    <property type="match status" value="1"/>
</dbReference>
<dbReference type="PANTHER" id="PTHR22604:SF105">
    <property type="entry name" value="TRANS-1,2-DIHYDROBENZENE-1,2-DIOL DEHYDROGENASE"/>
    <property type="match status" value="1"/>
</dbReference>
<proteinExistence type="inferred from homology"/>
<dbReference type="SUPFAM" id="SSF51735">
    <property type="entry name" value="NAD(P)-binding Rossmann-fold domains"/>
    <property type="match status" value="1"/>
</dbReference>
<dbReference type="GO" id="GO:0000166">
    <property type="term" value="F:nucleotide binding"/>
    <property type="evidence" value="ECO:0007669"/>
    <property type="project" value="InterPro"/>
</dbReference>
<dbReference type="GO" id="GO:0016491">
    <property type="term" value="F:oxidoreductase activity"/>
    <property type="evidence" value="ECO:0007669"/>
    <property type="project" value="UniProtKB-KW"/>
</dbReference>
<sequence>MEEIYMNIGILGAGSIARQMAYTISKMDNATNYAIASRDYKKSQEFAKEFRVIKAYGSYEEMIKDPEVELVYIATPHSLHYEHAKLCLNNGKHVLCEKAFTINEKQAEELFEIAKEKNLFITEAIWTRYMPMRKTLDDILESDVIGELHSLTANLGYRINNVPRLVDPNLAGGSLLDVGVYTLNFASMVFGNNIKDISSTVIKTDTGVDAQNSITLYYENNRMAILHSTMMSRTDRRGIIYGSKGYIEVENINNCEGIKIYSLDGNLIDEYKTPKQITGYEYEVEASIKAIKNGELECIEMPHSETLIIMRLMDKLRNNWGIKYPFEE</sequence>
<keyword evidence="2" id="KW-0560">Oxidoreductase</keyword>
<evidence type="ECO:0000256" key="1">
    <source>
        <dbReference type="ARBA" id="ARBA00010928"/>
    </source>
</evidence>
<accession>A0A2A7MM01</accession>
<dbReference type="InterPro" id="IPR000683">
    <property type="entry name" value="Gfo/Idh/MocA-like_OxRdtase_N"/>
</dbReference>
<feature type="domain" description="GFO/IDH/MocA-like oxidoreductase" evidence="4">
    <location>
        <begin position="135"/>
        <end position="248"/>
    </location>
</feature>
<dbReference type="Proteomes" id="UP000220840">
    <property type="component" value="Unassembled WGS sequence"/>
</dbReference>
<gene>
    <name evidence="5" type="ORF">CQ394_13805</name>
</gene>
<evidence type="ECO:0000259" key="3">
    <source>
        <dbReference type="Pfam" id="PF01408"/>
    </source>
</evidence>
<evidence type="ECO:0000259" key="4">
    <source>
        <dbReference type="Pfam" id="PF22725"/>
    </source>
</evidence>
<dbReference type="InterPro" id="IPR055170">
    <property type="entry name" value="GFO_IDH_MocA-like_dom"/>
</dbReference>
<dbReference type="EMBL" id="PDCJ01000001">
    <property type="protein sequence ID" value="PEG32716.1"/>
    <property type="molecule type" value="Genomic_DNA"/>
</dbReference>
<dbReference type="InterPro" id="IPR036291">
    <property type="entry name" value="NAD(P)-bd_dom_sf"/>
</dbReference>
<name>A0A2A7MM01_9CLOT</name>
<dbReference type="InterPro" id="IPR050984">
    <property type="entry name" value="Gfo/Idh/MocA_domain"/>
</dbReference>
<dbReference type="SUPFAM" id="SSF55347">
    <property type="entry name" value="Glyceraldehyde-3-phosphate dehydrogenase-like, C-terminal domain"/>
    <property type="match status" value="1"/>
</dbReference>
<evidence type="ECO:0000256" key="2">
    <source>
        <dbReference type="ARBA" id="ARBA00023002"/>
    </source>
</evidence>
<organism evidence="5 6">
    <name type="scientific">Clostridium neonatale</name>
    <dbReference type="NCBI Taxonomy" id="137838"/>
    <lineage>
        <taxon>Bacteria</taxon>
        <taxon>Bacillati</taxon>
        <taxon>Bacillota</taxon>
        <taxon>Clostridia</taxon>
        <taxon>Eubacteriales</taxon>
        <taxon>Clostridiaceae</taxon>
        <taxon>Clostridium</taxon>
    </lineage>
</organism>
<evidence type="ECO:0000313" key="5">
    <source>
        <dbReference type="EMBL" id="PEG32716.1"/>
    </source>
</evidence>
<dbReference type="OrthoDB" id="9783105at2"/>
<evidence type="ECO:0000313" key="6">
    <source>
        <dbReference type="Proteomes" id="UP000220840"/>
    </source>
</evidence>
<dbReference type="Pfam" id="PF22725">
    <property type="entry name" value="GFO_IDH_MocA_C3"/>
    <property type="match status" value="1"/>
</dbReference>
<dbReference type="Pfam" id="PF01408">
    <property type="entry name" value="GFO_IDH_MocA"/>
    <property type="match status" value="1"/>
</dbReference>
<comment type="caution">
    <text evidence="5">The sequence shown here is derived from an EMBL/GenBank/DDBJ whole genome shotgun (WGS) entry which is preliminary data.</text>
</comment>
<dbReference type="AlphaFoldDB" id="A0A2A7MM01"/>
<feature type="domain" description="Gfo/Idh/MocA-like oxidoreductase N-terminal" evidence="3">
    <location>
        <begin position="6"/>
        <end position="120"/>
    </location>
</feature>
<dbReference type="Gene3D" id="3.40.50.720">
    <property type="entry name" value="NAD(P)-binding Rossmann-like Domain"/>
    <property type="match status" value="1"/>
</dbReference>
<dbReference type="STRING" id="137838.GCA_001458595_04255"/>
<keyword evidence="6" id="KW-1185">Reference proteome</keyword>
<dbReference type="Gene3D" id="3.30.360.10">
    <property type="entry name" value="Dihydrodipicolinate Reductase, domain 2"/>
    <property type="match status" value="1"/>
</dbReference>
<comment type="similarity">
    <text evidence="1">Belongs to the Gfo/Idh/MocA family.</text>
</comment>